<reference evidence="6" key="1">
    <citation type="journal article" date="2019" name="Int. J. Syst. Evol. Microbiol.">
        <title>The Global Catalogue of Microorganisms (GCM) 10K type strain sequencing project: providing services to taxonomists for standard genome sequencing and annotation.</title>
        <authorList>
            <consortium name="The Broad Institute Genomics Platform"/>
            <consortium name="The Broad Institute Genome Sequencing Center for Infectious Disease"/>
            <person name="Wu L."/>
            <person name="Ma J."/>
        </authorList>
    </citation>
    <scope>NUCLEOTIDE SEQUENCE [LARGE SCALE GENOMIC DNA]</scope>
    <source>
        <strain evidence="6">JCM 16026</strain>
    </source>
</reference>
<proteinExistence type="predicted"/>
<evidence type="ECO:0000313" key="6">
    <source>
        <dbReference type="Proteomes" id="UP001501599"/>
    </source>
</evidence>
<feature type="domain" description="HTH gntR-type" evidence="4">
    <location>
        <begin position="4"/>
        <end position="71"/>
    </location>
</feature>
<accession>A0ABP5MAM2</accession>
<protein>
    <submittedName>
        <fullName evidence="5">FCD domain-containing protein</fullName>
    </submittedName>
</protein>
<keyword evidence="1" id="KW-0805">Transcription regulation</keyword>
<dbReference type="InterPro" id="IPR008920">
    <property type="entry name" value="TF_FadR/GntR_C"/>
</dbReference>
<dbReference type="Pfam" id="PF00392">
    <property type="entry name" value="GntR"/>
    <property type="match status" value="1"/>
</dbReference>
<evidence type="ECO:0000259" key="4">
    <source>
        <dbReference type="PROSITE" id="PS50949"/>
    </source>
</evidence>
<organism evidence="5 6">
    <name type="scientific">Agrococcus versicolor</name>
    <dbReference type="NCBI Taxonomy" id="501482"/>
    <lineage>
        <taxon>Bacteria</taxon>
        <taxon>Bacillati</taxon>
        <taxon>Actinomycetota</taxon>
        <taxon>Actinomycetes</taxon>
        <taxon>Micrococcales</taxon>
        <taxon>Microbacteriaceae</taxon>
        <taxon>Agrococcus</taxon>
    </lineage>
</organism>
<evidence type="ECO:0000313" key="5">
    <source>
        <dbReference type="EMBL" id="GAA2170322.1"/>
    </source>
</evidence>
<dbReference type="InterPro" id="IPR036388">
    <property type="entry name" value="WH-like_DNA-bd_sf"/>
</dbReference>
<dbReference type="RefSeq" id="WP_344339095.1">
    <property type="nucleotide sequence ID" value="NZ_BAAAQT010000001.1"/>
</dbReference>
<dbReference type="InterPro" id="IPR036390">
    <property type="entry name" value="WH_DNA-bd_sf"/>
</dbReference>
<keyword evidence="6" id="KW-1185">Reference proteome</keyword>
<dbReference type="PROSITE" id="PS50949">
    <property type="entry name" value="HTH_GNTR"/>
    <property type="match status" value="1"/>
</dbReference>
<evidence type="ECO:0000256" key="2">
    <source>
        <dbReference type="ARBA" id="ARBA00023125"/>
    </source>
</evidence>
<keyword evidence="2" id="KW-0238">DNA-binding</keyword>
<evidence type="ECO:0000256" key="3">
    <source>
        <dbReference type="ARBA" id="ARBA00023163"/>
    </source>
</evidence>
<dbReference type="SMART" id="SM00895">
    <property type="entry name" value="FCD"/>
    <property type="match status" value="1"/>
</dbReference>
<dbReference type="Pfam" id="PF07729">
    <property type="entry name" value="FCD"/>
    <property type="match status" value="1"/>
</dbReference>
<keyword evidence="3" id="KW-0804">Transcription</keyword>
<sequence length="247" mass="27017">MTTELLHVEVLDAIGGDIVSGTHPSGSVLTLEQLQVRYGASRGIVRECMRVLETMGMLVSRRRVGLVVQDPSLWAVFDSRIIRWRLAGPGRHRQLATLTELRLGVEPVAARLAALRASDDERDDLRAATAMIGAYVDADGEERHLEADVRFHTLLLRASKNDMYASLADVIAETLSSRRRQRPVSADDRRQAFALHELVMRAVIARDGDAAELAMHDLLTEVRSAIEAPAPDGQVVVDSTPLAGGGR</sequence>
<dbReference type="SUPFAM" id="SSF48008">
    <property type="entry name" value="GntR ligand-binding domain-like"/>
    <property type="match status" value="1"/>
</dbReference>
<evidence type="ECO:0000256" key="1">
    <source>
        <dbReference type="ARBA" id="ARBA00023015"/>
    </source>
</evidence>
<gene>
    <name evidence="5" type="ORF">GCM10009846_00280</name>
</gene>
<dbReference type="Gene3D" id="1.10.10.10">
    <property type="entry name" value="Winged helix-like DNA-binding domain superfamily/Winged helix DNA-binding domain"/>
    <property type="match status" value="1"/>
</dbReference>
<dbReference type="EMBL" id="BAAAQT010000001">
    <property type="protein sequence ID" value="GAA2170322.1"/>
    <property type="molecule type" value="Genomic_DNA"/>
</dbReference>
<dbReference type="Proteomes" id="UP001501599">
    <property type="component" value="Unassembled WGS sequence"/>
</dbReference>
<comment type="caution">
    <text evidence="5">The sequence shown here is derived from an EMBL/GenBank/DDBJ whole genome shotgun (WGS) entry which is preliminary data.</text>
</comment>
<dbReference type="InterPro" id="IPR000524">
    <property type="entry name" value="Tscrpt_reg_HTH_GntR"/>
</dbReference>
<dbReference type="PANTHER" id="PTHR43537">
    <property type="entry name" value="TRANSCRIPTIONAL REGULATOR, GNTR FAMILY"/>
    <property type="match status" value="1"/>
</dbReference>
<dbReference type="Gene3D" id="1.20.120.530">
    <property type="entry name" value="GntR ligand-binding domain-like"/>
    <property type="match status" value="1"/>
</dbReference>
<dbReference type="SUPFAM" id="SSF46785">
    <property type="entry name" value="Winged helix' DNA-binding domain"/>
    <property type="match status" value="1"/>
</dbReference>
<dbReference type="PANTHER" id="PTHR43537:SF44">
    <property type="entry name" value="GNTR FAMILY REGULATORY PROTEIN"/>
    <property type="match status" value="1"/>
</dbReference>
<dbReference type="InterPro" id="IPR011711">
    <property type="entry name" value="GntR_C"/>
</dbReference>
<name>A0ABP5MAM2_9MICO</name>
<dbReference type="SMART" id="SM00345">
    <property type="entry name" value="HTH_GNTR"/>
    <property type="match status" value="1"/>
</dbReference>